<dbReference type="AlphaFoldDB" id="A0A917IRN8"/>
<evidence type="ECO:0000313" key="2">
    <source>
        <dbReference type="Proteomes" id="UP000627292"/>
    </source>
</evidence>
<comment type="caution">
    <text evidence="1">The sequence shown here is derived from an EMBL/GenBank/DDBJ whole genome shotgun (WGS) entry which is preliminary data.</text>
</comment>
<reference evidence="1" key="2">
    <citation type="submission" date="2020-09" db="EMBL/GenBank/DDBJ databases">
        <authorList>
            <person name="Sun Q."/>
            <person name="Zhou Y."/>
        </authorList>
    </citation>
    <scope>NUCLEOTIDE SEQUENCE</scope>
    <source>
        <strain evidence="1">CGMCC 1.15290</strain>
    </source>
</reference>
<keyword evidence="2" id="KW-1185">Reference proteome</keyword>
<reference evidence="1" key="1">
    <citation type="journal article" date="2014" name="Int. J. Syst. Evol. Microbiol.">
        <title>Complete genome sequence of Corynebacterium casei LMG S-19264T (=DSM 44701T), isolated from a smear-ripened cheese.</title>
        <authorList>
            <consortium name="US DOE Joint Genome Institute (JGI-PGF)"/>
            <person name="Walter F."/>
            <person name="Albersmeier A."/>
            <person name="Kalinowski J."/>
            <person name="Ruckert C."/>
        </authorList>
    </citation>
    <scope>NUCLEOTIDE SEQUENCE</scope>
    <source>
        <strain evidence="1">CGMCC 1.15290</strain>
    </source>
</reference>
<accession>A0A917IRN8</accession>
<dbReference type="Proteomes" id="UP000627292">
    <property type="component" value="Unassembled WGS sequence"/>
</dbReference>
<dbReference type="EMBL" id="BMIB01000001">
    <property type="protein sequence ID" value="GGH62420.1"/>
    <property type="molecule type" value="Genomic_DNA"/>
</dbReference>
<evidence type="ECO:0000313" key="1">
    <source>
        <dbReference type="EMBL" id="GGH62420.1"/>
    </source>
</evidence>
<sequence length="159" mass="17060">MTTTSCKKGDQGPQGDSAMANVIYSDWLSADISQWGTPSATDTLRWLTVFESKQITADIINKGEVHVYFNLGTAAEPYVFPLPYATGATYIRPALFVGGIEVWANTLSAITGQNGAGIGTYRYVIIPGGVKASARTEGGSSPVDFNDYNAVKAYYNIKD</sequence>
<protein>
    <submittedName>
        <fullName evidence="1">Uncharacterized protein</fullName>
    </submittedName>
</protein>
<name>A0A917IRN8_9BACT</name>
<gene>
    <name evidence="1" type="ORF">GCM10011379_12370</name>
</gene>
<proteinExistence type="predicted"/>
<organism evidence="1 2">
    <name type="scientific">Filimonas zeae</name>
    <dbReference type="NCBI Taxonomy" id="1737353"/>
    <lineage>
        <taxon>Bacteria</taxon>
        <taxon>Pseudomonadati</taxon>
        <taxon>Bacteroidota</taxon>
        <taxon>Chitinophagia</taxon>
        <taxon>Chitinophagales</taxon>
        <taxon>Chitinophagaceae</taxon>
        <taxon>Filimonas</taxon>
    </lineage>
</organism>